<dbReference type="CDD" id="cd01647">
    <property type="entry name" value="RT_LTR"/>
    <property type="match status" value="1"/>
</dbReference>
<name>A0AAD8T4Y2_LOLMU</name>
<dbReference type="PANTHER" id="PTHR24559">
    <property type="entry name" value="TRANSPOSON TY3-I GAG-POL POLYPROTEIN"/>
    <property type="match status" value="1"/>
</dbReference>
<dbReference type="Gene3D" id="3.30.70.270">
    <property type="match status" value="2"/>
</dbReference>
<feature type="domain" description="Reverse transcriptase" evidence="1">
    <location>
        <begin position="234"/>
        <end position="393"/>
    </location>
</feature>
<organism evidence="2 3">
    <name type="scientific">Lolium multiflorum</name>
    <name type="common">Italian ryegrass</name>
    <name type="synonym">Lolium perenne subsp. multiflorum</name>
    <dbReference type="NCBI Taxonomy" id="4521"/>
    <lineage>
        <taxon>Eukaryota</taxon>
        <taxon>Viridiplantae</taxon>
        <taxon>Streptophyta</taxon>
        <taxon>Embryophyta</taxon>
        <taxon>Tracheophyta</taxon>
        <taxon>Spermatophyta</taxon>
        <taxon>Magnoliopsida</taxon>
        <taxon>Liliopsida</taxon>
        <taxon>Poales</taxon>
        <taxon>Poaceae</taxon>
        <taxon>BOP clade</taxon>
        <taxon>Pooideae</taxon>
        <taxon>Poodae</taxon>
        <taxon>Poeae</taxon>
        <taxon>Poeae Chloroplast Group 2 (Poeae type)</taxon>
        <taxon>Loliodinae</taxon>
        <taxon>Loliinae</taxon>
        <taxon>Lolium</taxon>
    </lineage>
</organism>
<evidence type="ECO:0000259" key="1">
    <source>
        <dbReference type="Pfam" id="PF00078"/>
    </source>
</evidence>
<dbReference type="Proteomes" id="UP001231189">
    <property type="component" value="Unassembled WGS sequence"/>
</dbReference>
<dbReference type="Gene3D" id="3.10.10.10">
    <property type="entry name" value="HIV Type 1 Reverse Transcriptase, subunit A, domain 1"/>
    <property type="match status" value="1"/>
</dbReference>
<evidence type="ECO:0000313" key="2">
    <source>
        <dbReference type="EMBL" id="KAK1669545.1"/>
    </source>
</evidence>
<accession>A0AAD8T4Y2</accession>
<proteinExistence type="predicted"/>
<dbReference type="SUPFAM" id="SSF56672">
    <property type="entry name" value="DNA/RNA polymerases"/>
    <property type="match status" value="1"/>
</dbReference>
<dbReference type="InterPro" id="IPR043502">
    <property type="entry name" value="DNA/RNA_pol_sf"/>
</dbReference>
<dbReference type="Pfam" id="PF00078">
    <property type="entry name" value="RVT_1"/>
    <property type="match status" value="1"/>
</dbReference>
<sequence length="516" mass="58274">MTFGEFRFGVNKEGSYRLEVPISSEFLAVDSNFSSSDEELSSPRFVDSKASGKLAKIFSNTPFESSVESFISSDSDSVDTFNFIDKSDAIGKDPEDWLVDYLEMVKLVGGATTMQSIQVHLSGAARSWIKKLPPGSIDSWDNFEDIFESALVEFLRENWKIFAWCPADMPRVPRELAEQHLNLDPLARPIKQPLRRFSEPNRKAMLSEIDRLKDAGFIKEISTEATWVANPVMVPKKHTKVLRMCVDFTCLNKHYRKDHFPLPRIDQIIDSTAGCERLSFLDAYSGYNQIRLKEEDEAKTAFITPYGVFCYKTMPFGLKNAGATYQRMMQKCLATQIGKNVQVYIDDVVITSKKGSTLIEDLKETFDNLDKFCLKLNPTKCSFGVPAGELLGFLVSAREIEANPEKIQAIVTMRKPTKLKEIQQLTGRVAALSRFVARLGEKALPFYALIKQGEKFQWNEEADRAFENLKRTISTPPILVAPKDKEPLLLYIAATPQVVSTVLVVEREEEGKLHGV</sequence>
<dbReference type="EMBL" id="JAUUTY010000003">
    <property type="protein sequence ID" value="KAK1669545.1"/>
    <property type="molecule type" value="Genomic_DNA"/>
</dbReference>
<evidence type="ECO:0000313" key="3">
    <source>
        <dbReference type="Proteomes" id="UP001231189"/>
    </source>
</evidence>
<dbReference type="AlphaFoldDB" id="A0AAD8T4Y2"/>
<dbReference type="InterPro" id="IPR053134">
    <property type="entry name" value="RNA-dir_DNA_polymerase"/>
</dbReference>
<protein>
    <recommendedName>
        <fullName evidence="1">Reverse transcriptase domain-containing protein</fullName>
    </recommendedName>
</protein>
<keyword evidence="3" id="KW-1185">Reference proteome</keyword>
<reference evidence="2" key="1">
    <citation type="submission" date="2023-07" db="EMBL/GenBank/DDBJ databases">
        <title>A chromosome-level genome assembly of Lolium multiflorum.</title>
        <authorList>
            <person name="Chen Y."/>
            <person name="Copetti D."/>
            <person name="Kolliker R."/>
            <person name="Studer B."/>
        </authorList>
    </citation>
    <scope>NUCLEOTIDE SEQUENCE</scope>
    <source>
        <strain evidence="2">02402/16</strain>
        <tissue evidence="2">Leaf</tissue>
    </source>
</reference>
<dbReference type="InterPro" id="IPR043128">
    <property type="entry name" value="Rev_trsase/Diguanyl_cyclase"/>
</dbReference>
<gene>
    <name evidence="2" type="ORF">QYE76_057704</name>
</gene>
<dbReference type="InterPro" id="IPR000477">
    <property type="entry name" value="RT_dom"/>
</dbReference>
<comment type="caution">
    <text evidence="2">The sequence shown here is derived from an EMBL/GenBank/DDBJ whole genome shotgun (WGS) entry which is preliminary data.</text>
</comment>
<dbReference type="PANTHER" id="PTHR24559:SF444">
    <property type="entry name" value="REVERSE TRANSCRIPTASE DOMAIN-CONTAINING PROTEIN"/>
    <property type="match status" value="1"/>
</dbReference>